<feature type="region of interest" description="Disordered" evidence="2">
    <location>
        <begin position="331"/>
        <end position="480"/>
    </location>
</feature>
<evidence type="ECO:0000313" key="4">
    <source>
        <dbReference type="EMBL" id="TDN44798.1"/>
    </source>
</evidence>
<feature type="region of interest" description="Disordered" evidence="2">
    <location>
        <begin position="24"/>
        <end position="270"/>
    </location>
</feature>
<dbReference type="AlphaFoldDB" id="A0A4R6DKU6"/>
<dbReference type="SUPFAM" id="SSF49879">
    <property type="entry name" value="SMAD/FHA domain"/>
    <property type="match status" value="1"/>
</dbReference>
<evidence type="ECO:0000256" key="1">
    <source>
        <dbReference type="ARBA" id="ARBA00022553"/>
    </source>
</evidence>
<feature type="compositionally biased region" description="Low complexity" evidence="2">
    <location>
        <begin position="131"/>
        <end position="151"/>
    </location>
</feature>
<evidence type="ECO:0000313" key="5">
    <source>
        <dbReference type="Proteomes" id="UP000295764"/>
    </source>
</evidence>
<keyword evidence="1" id="KW-0597">Phosphoprotein</keyword>
<sequence>MHGRRLDPAADAWLPEATLDPATRAWLTGADRRDEQPPAPVPVQRPDDHAPRSAPTHVHGAGSGLGDWTAQQPSAQQSSAQQSSAQPDAVPAEPPLDPNAYPSEAEDPEVTRLAERSAGPDTAADRRQPDAAPSAAEPVAPVWSPPQDQAPAAPPAGPSWWVGRSNASTADASTTDASATGTSATDLSSTDASSTDTSASGTDAATRDGSATDASTSAHDAPAAGEPASATGAARAVVSPPQPGDTAVVEPVVDRRPPRPAPLVTPGSQATTCHVCGHQLEPDDIFCGECGAVRPAVTAAFTGQIVPLPMDRPDWAADDSVQAVVDEVVDADTDTDSDAATDSDDADVPARATDDAGRPAADVDTAADGEVGTSTNGDAGATGAPAPDDGTVEDDTPRAPLRPRGVHAAPVTEEPSAAEPRAPHAPTSVTHPSSAPVAEDTAAVSVPTAAPLPPLPGVTGPVLPLPTADSSPTSADGDLDDDVEETRIVSKTPTHAPFVLHFSTGERFGVHGTGLVGRLPRPQPGERFDDLLTVHDPGKSVSKTHLELGRDGNDLWVSDRFSGNGTVVRHIDGSIRRCEPGRRYRVERGARVDIGEQFFLVQ</sequence>
<dbReference type="Proteomes" id="UP000295764">
    <property type="component" value="Unassembled WGS sequence"/>
</dbReference>
<gene>
    <name evidence="4" type="ORF">EDF64_104201</name>
</gene>
<dbReference type="Gene3D" id="2.60.200.20">
    <property type="match status" value="1"/>
</dbReference>
<accession>A0A4R6DKU6</accession>
<proteinExistence type="predicted"/>
<reference evidence="4 5" key="1">
    <citation type="submission" date="2019-03" db="EMBL/GenBank/DDBJ databases">
        <title>Genomic analyses of the natural microbiome of Caenorhabditis elegans.</title>
        <authorList>
            <person name="Samuel B."/>
        </authorList>
    </citation>
    <scope>NUCLEOTIDE SEQUENCE [LARGE SCALE GENOMIC DNA]</scope>
    <source>
        <strain evidence="4 5">JUb65</strain>
    </source>
</reference>
<evidence type="ECO:0000256" key="2">
    <source>
        <dbReference type="SAM" id="MobiDB-lite"/>
    </source>
</evidence>
<feature type="compositionally biased region" description="Low complexity" evidence="2">
    <location>
        <begin position="167"/>
        <end position="236"/>
    </location>
</feature>
<dbReference type="EMBL" id="SNVW01000004">
    <property type="protein sequence ID" value="TDN44798.1"/>
    <property type="molecule type" value="Genomic_DNA"/>
</dbReference>
<feature type="compositionally biased region" description="Low complexity" evidence="2">
    <location>
        <begin position="70"/>
        <end position="87"/>
    </location>
</feature>
<name>A0A4R6DKU6_9MICO</name>
<evidence type="ECO:0000259" key="3">
    <source>
        <dbReference type="PROSITE" id="PS50006"/>
    </source>
</evidence>
<comment type="caution">
    <text evidence="4">The sequence shown here is derived from an EMBL/GenBank/DDBJ whole genome shotgun (WGS) entry which is preliminary data.</text>
</comment>
<dbReference type="PROSITE" id="PS50006">
    <property type="entry name" value="FHA_DOMAIN"/>
    <property type="match status" value="1"/>
</dbReference>
<organism evidence="4 5">
    <name type="scientific">Curtobacterium flaccumfaciens</name>
    <dbReference type="NCBI Taxonomy" id="2035"/>
    <lineage>
        <taxon>Bacteria</taxon>
        <taxon>Bacillati</taxon>
        <taxon>Actinomycetota</taxon>
        <taxon>Actinomycetes</taxon>
        <taxon>Micrococcales</taxon>
        <taxon>Microbacteriaceae</taxon>
        <taxon>Curtobacterium</taxon>
    </lineage>
</organism>
<feature type="compositionally biased region" description="Low complexity" evidence="2">
    <location>
        <begin position="377"/>
        <end position="389"/>
    </location>
</feature>
<dbReference type="Pfam" id="PF00498">
    <property type="entry name" value="FHA"/>
    <property type="match status" value="1"/>
</dbReference>
<dbReference type="InterPro" id="IPR008984">
    <property type="entry name" value="SMAD_FHA_dom_sf"/>
</dbReference>
<feature type="compositionally biased region" description="Acidic residues" evidence="2">
    <location>
        <begin position="331"/>
        <end position="347"/>
    </location>
</feature>
<feature type="compositionally biased region" description="Low complexity" evidence="2">
    <location>
        <begin position="457"/>
        <end position="467"/>
    </location>
</feature>
<protein>
    <submittedName>
        <fullName evidence="4">FHA domain-containing protein</fullName>
    </submittedName>
</protein>
<dbReference type="InterPro" id="IPR000253">
    <property type="entry name" value="FHA_dom"/>
</dbReference>
<feature type="domain" description="FHA" evidence="3">
    <location>
        <begin position="514"/>
        <end position="568"/>
    </location>
</feature>